<keyword evidence="1" id="KW-0732">Signal</keyword>
<accession>A0A3R8T8T7</accession>
<dbReference type="RefSeq" id="WP_125245281.1">
    <property type="nucleotide sequence ID" value="NZ_RSED01000026.1"/>
</dbReference>
<evidence type="ECO:0000256" key="1">
    <source>
        <dbReference type="SAM" id="SignalP"/>
    </source>
</evidence>
<evidence type="ECO:0008006" key="4">
    <source>
        <dbReference type="Google" id="ProtNLM"/>
    </source>
</evidence>
<sequence length="106" mass="11122">MNPTIRRAAITVALVVAIPGLARAQSYEATLSDSQVLLTDASPSRAQLTSCQPMKGERVSVLETKMNIDGMTGLNAARVLVLEGECKGARGWVGLARLEKASPKGG</sequence>
<dbReference type="Proteomes" id="UP000269265">
    <property type="component" value="Unassembled WGS sequence"/>
</dbReference>
<comment type="caution">
    <text evidence="2">The sequence shown here is derived from an EMBL/GenBank/DDBJ whole genome shotgun (WGS) entry which is preliminary data.</text>
</comment>
<keyword evidence="3" id="KW-1185">Reference proteome</keyword>
<dbReference type="OrthoDB" id="8704117at2"/>
<feature type="chain" id="PRO_5018583594" description="SH3 domain-containing protein" evidence="1">
    <location>
        <begin position="25"/>
        <end position="106"/>
    </location>
</feature>
<feature type="signal peptide" evidence="1">
    <location>
        <begin position="1"/>
        <end position="24"/>
    </location>
</feature>
<evidence type="ECO:0000313" key="3">
    <source>
        <dbReference type="Proteomes" id="UP000269265"/>
    </source>
</evidence>
<gene>
    <name evidence="2" type="ORF">EIP75_21640</name>
</gene>
<evidence type="ECO:0000313" key="2">
    <source>
        <dbReference type="EMBL" id="RRS01181.1"/>
    </source>
</evidence>
<reference evidence="2 3" key="1">
    <citation type="submission" date="2018-12" db="EMBL/GenBank/DDBJ databases">
        <title>The whole draft genome of Aquabacterium sp. SJQ9.</title>
        <authorList>
            <person name="Sun L."/>
            <person name="Gao X."/>
            <person name="Chen W."/>
            <person name="Huang K."/>
        </authorList>
    </citation>
    <scope>NUCLEOTIDE SEQUENCE [LARGE SCALE GENOMIC DNA]</scope>
    <source>
        <strain evidence="2 3">SJQ9</strain>
    </source>
</reference>
<protein>
    <recommendedName>
        <fullName evidence="4">SH3 domain-containing protein</fullName>
    </recommendedName>
</protein>
<dbReference type="AlphaFoldDB" id="A0A3R8T8T7"/>
<proteinExistence type="predicted"/>
<dbReference type="EMBL" id="RSED01000026">
    <property type="protein sequence ID" value="RRS01181.1"/>
    <property type="molecule type" value="Genomic_DNA"/>
</dbReference>
<name>A0A3R8T8T7_9BURK</name>
<organism evidence="2 3">
    <name type="scientific">Aquabacterium soli</name>
    <dbReference type="NCBI Taxonomy" id="2493092"/>
    <lineage>
        <taxon>Bacteria</taxon>
        <taxon>Pseudomonadati</taxon>
        <taxon>Pseudomonadota</taxon>
        <taxon>Betaproteobacteria</taxon>
        <taxon>Burkholderiales</taxon>
        <taxon>Aquabacterium</taxon>
    </lineage>
</organism>